<evidence type="ECO:0000313" key="3">
    <source>
        <dbReference type="EMBL" id="KAH7329083.1"/>
    </source>
</evidence>
<feature type="domain" description="SGNH hydrolase-type esterase" evidence="2">
    <location>
        <begin position="41"/>
        <end position="231"/>
    </location>
</feature>
<dbReference type="InterPro" id="IPR036514">
    <property type="entry name" value="SGNH_hydro_sf"/>
</dbReference>
<evidence type="ECO:0000259" key="2">
    <source>
        <dbReference type="Pfam" id="PF13472"/>
    </source>
</evidence>
<dbReference type="InterPro" id="IPR013830">
    <property type="entry name" value="SGNH_hydro"/>
</dbReference>
<dbReference type="AlphaFoldDB" id="A0A8K0WWW1"/>
<reference evidence="3" key="1">
    <citation type="journal article" date="2021" name="Nat. Commun.">
        <title>Genetic determinants of endophytism in the Arabidopsis root mycobiome.</title>
        <authorList>
            <person name="Mesny F."/>
            <person name="Miyauchi S."/>
            <person name="Thiergart T."/>
            <person name="Pickel B."/>
            <person name="Atanasova L."/>
            <person name="Karlsson M."/>
            <person name="Huettel B."/>
            <person name="Barry K.W."/>
            <person name="Haridas S."/>
            <person name="Chen C."/>
            <person name="Bauer D."/>
            <person name="Andreopoulos W."/>
            <person name="Pangilinan J."/>
            <person name="LaButti K."/>
            <person name="Riley R."/>
            <person name="Lipzen A."/>
            <person name="Clum A."/>
            <person name="Drula E."/>
            <person name="Henrissat B."/>
            <person name="Kohler A."/>
            <person name="Grigoriev I.V."/>
            <person name="Martin F.M."/>
            <person name="Hacquard S."/>
        </authorList>
    </citation>
    <scope>NUCLEOTIDE SEQUENCE</scope>
    <source>
        <strain evidence="3">MPI-CAGE-CH-0235</strain>
    </source>
</reference>
<accession>A0A8K0WWW1</accession>
<dbReference type="PANTHER" id="PTHR30383:SF19">
    <property type="entry name" value="FIBRONECTIN TYPE-III DOMAIN-CONTAINING PROTEIN"/>
    <property type="match status" value="1"/>
</dbReference>
<dbReference type="Proteomes" id="UP000813444">
    <property type="component" value="Unassembled WGS sequence"/>
</dbReference>
<dbReference type="Gene3D" id="3.40.50.1110">
    <property type="entry name" value="SGNH hydrolase"/>
    <property type="match status" value="1"/>
</dbReference>
<keyword evidence="4" id="KW-1185">Reference proteome</keyword>
<sequence length="304" mass="34124">MKRLQVPRRLRRLIPSSITTSSSSTAAAAMAGMPKSLRILCFGDSLTYGTNYAADTHPYSIQLEARLRQVLPRTKVSITTNGVPGDMVTWSGFAQRLKDAYQDTHFDWVIVLGGTKEFSTSVAYTQFLPPSDSDLGRGRLSEDIFNALRDVWDIALVKPSKVLALTVPECYARIGWLDSARADLNAAIMQWNERNFYALDIFPKMPYHSLSAEDKKNYWDDGLHFTPAGYDKLGDHVADELIRIIYQEAKPSFSSAPAGYSSRQTDAEVDVEFEEEEDDEAEAETESSRNISQGYVVVRKRDLD</sequence>
<feature type="compositionally biased region" description="Acidic residues" evidence="1">
    <location>
        <begin position="267"/>
        <end position="285"/>
    </location>
</feature>
<organism evidence="3 4">
    <name type="scientific">Stachybotrys elegans</name>
    <dbReference type="NCBI Taxonomy" id="80388"/>
    <lineage>
        <taxon>Eukaryota</taxon>
        <taxon>Fungi</taxon>
        <taxon>Dikarya</taxon>
        <taxon>Ascomycota</taxon>
        <taxon>Pezizomycotina</taxon>
        <taxon>Sordariomycetes</taxon>
        <taxon>Hypocreomycetidae</taxon>
        <taxon>Hypocreales</taxon>
        <taxon>Stachybotryaceae</taxon>
        <taxon>Stachybotrys</taxon>
    </lineage>
</organism>
<proteinExistence type="predicted"/>
<dbReference type="PANTHER" id="PTHR30383">
    <property type="entry name" value="THIOESTERASE 1/PROTEASE 1/LYSOPHOSPHOLIPASE L1"/>
    <property type="match status" value="1"/>
</dbReference>
<dbReference type="Pfam" id="PF13472">
    <property type="entry name" value="Lipase_GDSL_2"/>
    <property type="match status" value="1"/>
</dbReference>
<dbReference type="EMBL" id="JAGPNK010000001">
    <property type="protein sequence ID" value="KAH7329083.1"/>
    <property type="molecule type" value="Genomic_DNA"/>
</dbReference>
<evidence type="ECO:0000313" key="4">
    <source>
        <dbReference type="Proteomes" id="UP000813444"/>
    </source>
</evidence>
<dbReference type="CDD" id="cd00229">
    <property type="entry name" value="SGNH_hydrolase"/>
    <property type="match status" value="1"/>
</dbReference>
<protein>
    <submittedName>
        <fullName evidence="3">SGNH hydrolase-type esterase domain-containing protein</fullName>
    </submittedName>
</protein>
<dbReference type="InterPro" id="IPR051532">
    <property type="entry name" value="Ester_Hydrolysis_Enzymes"/>
</dbReference>
<name>A0A8K0WWW1_9HYPO</name>
<comment type="caution">
    <text evidence="3">The sequence shown here is derived from an EMBL/GenBank/DDBJ whole genome shotgun (WGS) entry which is preliminary data.</text>
</comment>
<dbReference type="SUPFAM" id="SSF52266">
    <property type="entry name" value="SGNH hydrolase"/>
    <property type="match status" value="1"/>
</dbReference>
<gene>
    <name evidence="3" type="ORF">B0I35DRAFT_473721</name>
</gene>
<dbReference type="GO" id="GO:0004622">
    <property type="term" value="F:phosphatidylcholine lysophospholipase activity"/>
    <property type="evidence" value="ECO:0007669"/>
    <property type="project" value="TreeGrafter"/>
</dbReference>
<feature type="region of interest" description="Disordered" evidence="1">
    <location>
        <begin position="253"/>
        <end position="291"/>
    </location>
</feature>
<dbReference type="OrthoDB" id="408760at2759"/>
<evidence type="ECO:0000256" key="1">
    <source>
        <dbReference type="SAM" id="MobiDB-lite"/>
    </source>
</evidence>
<keyword evidence="3" id="KW-0378">Hydrolase</keyword>